<sequence length="1141" mass="127035">MSCKGTILSEFQVSGQIEDTRNVSNEILLTNTRKDAETSTATVVLGHDISETSSNGEMLSTNILDLPVNFIFSSSCELAQNDQELGVIGVEEWLKQKTDSISNVDLDNVIKTEVIDTQYFSENLGHNFLSNKTSDVVDICIGTNSCDLKPGLHDSPNQTDDSSSNVLSNTTPFIQHKNEKTHNLKIEYFSENLAHNYLADKGNDVAIGVVKETCDHKAELHSSSKGHNTALLSNTCNDPMLSERDKNAFLHKDILLENGEVATISVKIQHPSQTDPSTSNDTRYSNTKVSNSIKNYYIKGNLITNRPNVDGQQTSDTVAEMVEAKTMDHFYTRGNLDDCEKEMDYSDFSLLYQSEPSNDMGCTNLLPQIDFNKKFLDVLSKDNVVLCAETYNIVPPLGGPVSLSVEETLATKKDNPIKDNPCIKTVSSSITHKNKEIVPNSRTLLNNSQKLLSSSQTDSASISRPDVSKRLIKYQSSTPQRGRKTMGEALKEKNNSPKGMAFIAISTDKSKNTTEIVINTPRGEQVLKGKTTDLMKATSNLWVKLEKISNKSSQTLTISSVESPKGEPDTSRKRKLKKAAKRASSTSSPTDNAEGENHEDSPDEQPVLEALAELGITPDSLFWVMSNSGHKLWVCPTEDCKKMYPRQSMLKVHILSHHGIRPYRCPKCDKRFTTIYNLNAHIKLHRRPAEMACPVDKCKERFQTKRNMEVHMKTHDVQHAPYKCMYQDCGKYYYSANALNSHYRIHQHKEEELRCQWGTCNKLFDQPCRLKAHMRSHTGDKPYSCLFEGCGGAFSTASKLKRHQMRHYNLRKFRCTFEGCSKMFLRSEHLREHMHTHLGQRSFQCPVENCGVRFSARSTLYVHHKKHLNKGSLSEKVDYHCPIEQCSKSYSSKSTLRQHMLMCHTPILASDSSQLDYIALLTGDDDLTLDGLQFADGTHTTSNGGANTLSLVTSSPTVSGEEYINTDFQFTSDLGAPFESGGSVITHVVLAPPDEPSSTLAVSDSGGTSHADVCTTTEDPPDILEGVSSPSSPVRLDVTQGAARTNITFPDFLLEKKRIFNTVEPTPLIGGDVSMLRGDHQDMSHHLLMQDDFAISHHGFYQDDHMMTIGAGVSEFQVLLLDAGGSTEEFAESTINLRDLE</sequence>
<evidence type="ECO:0000256" key="7">
    <source>
        <dbReference type="PROSITE-ProRule" id="PRU00042"/>
    </source>
</evidence>
<evidence type="ECO:0000259" key="9">
    <source>
        <dbReference type="PROSITE" id="PS50157"/>
    </source>
</evidence>
<keyword evidence="2" id="KW-0677">Repeat</keyword>
<evidence type="ECO:0000256" key="8">
    <source>
        <dbReference type="SAM" id="MobiDB-lite"/>
    </source>
</evidence>
<dbReference type="FunFam" id="3.30.160.60:FF:000032">
    <property type="entry name" value="Krueppel-like factor 4"/>
    <property type="match status" value="1"/>
</dbReference>
<feature type="domain" description="C2H2-type" evidence="9">
    <location>
        <begin position="633"/>
        <end position="662"/>
    </location>
</feature>
<dbReference type="InterPro" id="IPR013087">
    <property type="entry name" value="Znf_C2H2_type"/>
</dbReference>
<evidence type="ECO:0000256" key="4">
    <source>
        <dbReference type="ARBA" id="ARBA00022833"/>
    </source>
</evidence>
<accession>A0A7R9NXV6</accession>
<feature type="compositionally biased region" description="Polar residues" evidence="8">
    <location>
        <begin position="996"/>
        <end position="1018"/>
    </location>
</feature>
<feature type="domain" description="C2H2-type" evidence="9">
    <location>
        <begin position="663"/>
        <end position="690"/>
    </location>
</feature>
<feature type="compositionally biased region" description="Basic residues" evidence="8">
    <location>
        <begin position="572"/>
        <end position="581"/>
    </location>
</feature>
<evidence type="ECO:0000256" key="2">
    <source>
        <dbReference type="ARBA" id="ARBA00022737"/>
    </source>
</evidence>
<name>A0A7R9NXV6_9NEOP</name>
<evidence type="ECO:0000256" key="1">
    <source>
        <dbReference type="ARBA" id="ARBA00022723"/>
    </source>
</evidence>
<feature type="domain" description="C2H2-type" evidence="9">
    <location>
        <begin position="691"/>
        <end position="720"/>
    </location>
</feature>
<keyword evidence="4" id="KW-0862">Zinc</keyword>
<dbReference type="PANTHER" id="PTHR14003:SF19">
    <property type="entry name" value="YY2 TRANSCRIPTION FACTOR"/>
    <property type="match status" value="1"/>
</dbReference>
<organism evidence="10">
    <name type="scientific">Timema tahoe</name>
    <dbReference type="NCBI Taxonomy" id="61484"/>
    <lineage>
        <taxon>Eukaryota</taxon>
        <taxon>Metazoa</taxon>
        <taxon>Ecdysozoa</taxon>
        <taxon>Arthropoda</taxon>
        <taxon>Hexapoda</taxon>
        <taxon>Insecta</taxon>
        <taxon>Pterygota</taxon>
        <taxon>Neoptera</taxon>
        <taxon>Polyneoptera</taxon>
        <taxon>Phasmatodea</taxon>
        <taxon>Timematodea</taxon>
        <taxon>Timematoidea</taxon>
        <taxon>Timematidae</taxon>
        <taxon>Timema</taxon>
    </lineage>
</organism>
<dbReference type="GO" id="GO:0000785">
    <property type="term" value="C:chromatin"/>
    <property type="evidence" value="ECO:0007669"/>
    <property type="project" value="TreeGrafter"/>
</dbReference>
<dbReference type="SMART" id="SM00355">
    <property type="entry name" value="ZnF_C2H2"/>
    <property type="match status" value="9"/>
</dbReference>
<keyword evidence="1" id="KW-0479">Metal-binding</keyword>
<evidence type="ECO:0000313" key="10">
    <source>
        <dbReference type="EMBL" id="CAD7460142.1"/>
    </source>
</evidence>
<gene>
    <name evidence="10" type="ORF">TTEB3V08_LOCUS8081</name>
</gene>
<dbReference type="AlphaFoldDB" id="A0A7R9NXV6"/>
<dbReference type="PROSITE" id="PS50157">
    <property type="entry name" value="ZINC_FINGER_C2H2_2"/>
    <property type="match status" value="9"/>
</dbReference>
<feature type="domain" description="C2H2-type" evidence="9">
    <location>
        <begin position="879"/>
        <end position="905"/>
    </location>
</feature>
<keyword evidence="6" id="KW-0804">Transcription</keyword>
<keyword evidence="5" id="KW-0805">Transcription regulation</keyword>
<dbReference type="Gene3D" id="3.30.160.60">
    <property type="entry name" value="Classic Zinc Finger"/>
    <property type="match status" value="9"/>
</dbReference>
<dbReference type="InterPro" id="IPR036236">
    <property type="entry name" value="Znf_C2H2_sf"/>
</dbReference>
<evidence type="ECO:0000256" key="5">
    <source>
        <dbReference type="ARBA" id="ARBA00023015"/>
    </source>
</evidence>
<feature type="domain" description="C2H2-type" evidence="9">
    <location>
        <begin position="843"/>
        <end position="872"/>
    </location>
</feature>
<feature type="region of interest" description="Disordered" evidence="8">
    <location>
        <begin position="996"/>
        <end position="1032"/>
    </location>
</feature>
<dbReference type="Pfam" id="PF00096">
    <property type="entry name" value="zf-C2H2"/>
    <property type="match status" value="4"/>
</dbReference>
<proteinExistence type="predicted"/>
<dbReference type="EMBL" id="OE003421">
    <property type="protein sequence ID" value="CAD7460142.1"/>
    <property type="molecule type" value="Genomic_DNA"/>
</dbReference>
<evidence type="ECO:0000256" key="3">
    <source>
        <dbReference type="ARBA" id="ARBA00022771"/>
    </source>
</evidence>
<dbReference type="GO" id="GO:0031519">
    <property type="term" value="C:PcG protein complex"/>
    <property type="evidence" value="ECO:0007669"/>
    <property type="project" value="TreeGrafter"/>
</dbReference>
<feature type="domain" description="C2H2-type" evidence="9">
    <location>
        <begin position="783"/>
        <end position="812"/>
    </location>
</feature>
<feature type="domain" description="C2H2-type" evidence="9">
    <location>
        <begin position="753"/>
        <end position="782"/>
    </location>
</feature>
<evidence type="ECO:0000256" key="6">
    <source>
        <dbReference type="ARBA" id="ARBA00023163"/>
    </source>
</evidence>
<feature type="region of interest" description="Disordered" evidence="8">
    <location>
        <begin position="553"/>
        <end position="604"/>
    </location>
</feature>
<dbReference type="GO" id="GO:0008270">
    <property type="term" value="F:zinc ion binding"/>
    <property type="evidence" value="ECO:0007669"/>
    <property type="project" value="UniProtKB-KW"/>
</dbReference>
<feature type="domain" description="C2H2-type" evidence="9">
    <location>
        <begin position="722"/>
        <end position="751"/>
    </location>
</feature>
<dbReference type="FunFam" id="3.30.160.60:FF:000110">
    <property type="entry name" value="Zinc finger protein-like"/>
    <property type="match status" value="1"/>
</dbReference>
<dbReference type="SUPFAM" id="SSF57667">
    <property type="entry name" value="beta-beta-alpha zinc fingers"/>
    <property type="match status" value="5"/>
</dbReference>
<dbReference type="PANTHER" id="PTHR14003">
    <property type="entry name" value="TRANSCRIPTIONAL REPRESSOR PROTEIN YY"/>
    <property type="match status" value="1"/>
</dbReference>
<dbReference type="GO" id="GO:0000981">
    <property type="term" value="F:DNA-binding transcription factor activity, RNA polymerase II-specific"/>
    <property type="evidence" value="ECO:0007669"/>
    <property type="project" value="TreeGrafter"/>
</dbReference>
<feature type="domain" description="C2H2-type" evidence="9">
    <location>
        <begin position="813"/>
        <end position="842"/>
    </location>
</feature>
<dbReference type="GO" id="GO:0005667">
    <property type="term" value="C:transcription regulator complex"/>
    <property type="evidence" value="ECO:0007669"/>
    <property type="project" value="TreeGrafter"/>
</dbReference>
<keyword evidence="3 7" id="KW-0863">Zinc-finger</keyword>
<feature type="compositionally biased region" description="Polar residues" evidence="8">
    <location>
        <begin position="553"/>
        <end position="562"/>
    </location>
</feature>
<protein>
    <recommendedName>
        <fullName evidence="9">C2H2-type domain-containing protein</fullName>
    </recommendedName>
</protein>
<dbReference type="PROSITE" id="PS00028">
    <property type="entry name" value="ZINC_FINGER_C2H2_1"/>
    <property type="match status" value="9"/>
</dbReference>
<reference evidence="10" key="1">
    <citation type="submission" date="2020-11" db="EMBL/GenBank/DDBJ databases">
        <authorList>
            <person name="Tran Van P."/>
        </authorList>
    </citation>
    <scope>NUCLEOTIDE SEQUENCE</scope>
</reference>
<dbReference type="GO" id="GO:0000978">
    <property type="term" value="F:RNA polymerase II cis-regulatory region sequence-specific DNA binding"/>
    <property type="evidence" value="ECO:0007669"/>
    <property type="project" value="TreeGrafter"/>
</dbReference>